<evidence type="ECO:0000313" key="1">
    <source>
        <dbReference type="EMBL" id="SVE39362.1"/>
    </source>
</evidence>
<accession>A0A383D4F9</accession>
<feature type="non-terminal residue" evidence="1">
    <location>
        <position position="61"/>
    </location>
</feature>
<gene>
    <name evidence="1" type="ORF">METZ01_LOCUS492216</name>
</gene>
<organism evidence="1">
    <name type="scientific">marine metagenome</name>
    <dbReference type="NCBI Taxonomy" id="408172"/>
    <lineage>
        <taxon>unclassified sequences</taxon>
        <taxon>metagenomes</taxon>
        <taxon>ecological metagenomes</taxon>
    </lineage>
</organism>
<dbReference type="EMBL" id="UINC01214231">
    <property type="protein sequence ID" value="SVE39362.1"/>
    <property type="molecule type" value="Genomic_DNA"/>
</dbReference>
<dbReference type="AlphaFoldDB" id="A0A383D4F9"/>
<proteinExistence type="predicted"/>
<protein>
    <submittedName>
        <fullName evidence="1">Uncharacterized protein</fullName>
    </submittedName>
</protein>
<name>A0A383D4F9_9ZZZZ</name>
<reference evidence="1" key="1">
    <citation type="submission" date="2018-05" db="EMBL/GenBank/DDBJ databases">
        <authorList>
            <person name="Lanie J.A."/>
            <person name="Ng W.-L."/>
            <person name="Kazmierczak K.M."/>
            <person name="Andrzejewski T.M."/>
            <person name="Davidsen T.M."/>
            <person name="Wayne K.J."/>
            <person name="Tettelin H."/>
            <person name="Glass J.I."/>
            <person name="Rusch D."/>
            <person name="Podicherti R."/>
            <person name="Tsui H.-C.T."/>
            <person name="Winkler M.E."/>
        </authorList>
    </citation>
    <scope>NUCLEOTIDE SEQUENCE</scope>
</reference>
<sequence length="61" mass="6660">MGLKSESGLGGVDLGQLHQKCHFEFTRGFVERPCRLLAGKIGQFAQDPHGPITKLVVRGLQ</sequence>